<reference evidence="2 3" key="1">
    <citation type="journal article" date="2015" name="Nat. Commun.">
        <title>Lucilia cuprina genome unlocks parasitic fly biology to underpin future interventions.</title>
        <authorList>
            <person name="Anstead C.A."/>
            <person name="Korhonen P.K."/>
            <person name="Young N.D."/>
            <person name="Hall R.S."/>
            <person name="Jex A.R."/>
            <person name="Murali S.C."/>
            <person name="Hughes D.S."/>
            <person name="Lee S.F."/>
            <person name="Perry T."/>
            <person name="Stroehlein A.J."/>
            <person name="Ansell B.R."/>
            <person name="Breugelmans B."/>
            <person name="Hofmann A."/>
            <person name="Qu J."/>
            <person name="Dugan S."/>
            <person name="Lee S.L."/>
            <person name="Chao H."/>
            <person name="Dinh H."/>
            <person name="Han Y."/>
            <person name="Doddapaneni H.V."/>
            <person name="Worley K.C."/>
            <person name="Muzny D.M."/>
            <person name="Ioannidis P."/>
            <person name="Waterhouse R.M."/>
            <person name="Zdobnov E.M."/>
            <person name="James P.J."/>
            <person name="Bagnall N.H."/>
            <person name="Kotze A.C."/>
            <person name="Gibbs R.A."/>
            <person name="Richards S."/>
            <person name="Batterham P."/>
            <person name="Gasser R.B."/>
        </authorList>
    </citation>
    <scope>NUCLEOTIDE SEQUENCE [LARGE SCALE GENOMIC DNA]</scope>
    <source>
        <strain evidence="2 3">LS</strain>
        <tissue evidence="2">Full body</tissue>
    </source>
</reference>
<feature type="compositionally biased region" description="Basic and acidic residues" evidence="1">
    <location>
        <begin position="189"/>
        <end position="203"/>
    </location>
</feature>
<sequence length="203" mass="23321">MTDNTHHSKTKLESTGEIVTSSAPPRLYFHPDSGTFLFPSSEDALDIELDNNRMNGLLALRVDAELRIEELHRKLAAIDKPYSVEKERLLAELRQEELCFDTAVENLKTEMKMLAPPEELPKTKLLDDSSKKSAIGLMELIEISGGKKGYKYTYVRSDKIKNHIRRYQLNENDKKSGTKSFITTEEYTDDKGEKRQRQVIDKE</sequence>
<feature type="region of interest" description="Disordered" evidence="1">
    <location>
        <begin position="172"/>
        <end position="203"/>
    </location>
</feature>
<proteinExistence type="predicted"/>
<dbReference type="AlphaFoldDB" id="A0A0L0CAE3"/>
<accession>A0A0L0CAE3</accession>
<name>A0A0L0CAE3_LUCCU</name>
<dbReference type="Proteomes" id="UP000037069">
    <property type="component" value="Unassembled WGS sequence"/>
</dbReference>
<evidence type="ECO:0000313" key="3">
    <source>
        <dbReference type="Proteomes" id="UP000037069"/>
    </source>
</evidence>
<dbReference type="EMBL" id="JRES01000679">
    <property type="protein sequence ID" value="KNC29227.1"/>
    <property type="molecule type" value="Genomic_DNA"/>
</dbReference>
<organism evidence="2 3">
    <name type="scientific">Lucilia cuprina</name>
    <name type="common">Green bottle fly</name>
    <name type="synonym">Australian sheep blowfly</name>
    <dbReference type="NCBI Taxonomy" id="7375"/>
    <lineage>
        <taxon>Eukaryota</taxon>
        <taxon>Metazoa</taxon>
        <taxon>Ecdysozoa</taxon>
        <taxon>Arthropoda</taxon>
        <taxon>Hexapoda</taxon>
        <taxon>Insecta</taxon>
        <taxon>Pterygota</taxon>
        <taxon>Neoptera</taxon>
        <taxon>Endopterygota</taxon>
        <taxon>Diptera</taxon>
        <taxon>Brachycera</taxon>
        <taxon>Muscomorpha</taxon>
        <taxon>Oestroidea</taxon>
        <taxon>Calliphoridae</taxon>
        <taxon>Luciliinae</taxon>
        <taxon>Lucilia</taxon>
    </lineage>
</organism>
<keyword evidence="3" id="KW-1185">Reference proteome</keyword>
<protein>
    <submittedName>
        <fullName evidence="2">Uncharacterized protein</fullName>
    </submittedName>
</protein>
<gene>
    <name evidence="2" type="ORF">FF38_03073</name>
</gene>
<evidence type="ECO:0000256" key="1">
    <source>
        <dbReference type="SAM" id="MobiDB-lite"/>
    </source>
</evidence>
<evidence type="ECO:0000313" key="2">
    <source>
        <dbReference type="EMBL" id="KNC29227.1"/>
    </source>
</evidence>
<feature type="non-terminal residue" evidence="2">
    <location>
        <position position="203"/>
    </location>
</feature>
<comment type="caution">
    <text evidence="2">The sequence shown here is derived from an EMBL/GenBank/DDBJ whole genome shotgun (WGS) entry which is preliminary data.</text>
</comment>